<dbReference type="GO" id="GO:0045944">
    <property type="term" value="P:positive regulation of transcription by RNA polymerase II"/>
    <property type="evidence" value="ECO:0007669"/>
    <property type="project" value="TreeGrafter"/>
</dbReference>
<evidence type="ECO:0000256" key="2">
    <source>
        <dbReference type="ARBA" id="ARBA00022723"/>
    </source>
</evidence>
<evidence type="ECO:0000256" key="9">
    <source>
        <dbReference type="SAM" id="Phobius"/>
    </source>
</evidence>
<evidence type="ECO:0000256" key="4">
    <source>
        <dbReference type="ARBA" id="ARBA00023015"/>
    </source>
</evidence>
<keyword evidence="5" id="KW-0238">DNA-binding</keyword>
<feature type="compositionally biased region" description="Polar residues" evidence="8">
    <location>
        <begin position="241"/>
        <end position="256"/>
    </location>
</feature>
<keyword evidence="3" id="KW-0862">Zinc</keyword>
<dbReference type="Gene3D" id="4.10.240.10">
    <property type="entry name" value="Zn(2)-C6 fungal-type DNA-binding domain"/>
    <property type="match status" value="1"/>
</dbReference>
<dbReference type="InterPro" id="IPR007219">
    <property type="entry name" value="XnlR_reg_dom"/>
</dbReference>
<feature type="compositionally biased region" description="Basic and acidic residues" evidence="8">
    <location>
        <begin position="1"/>
        <end position="11"/>
    </location>
</feature>
<feature type="compositionally biased region" description="Polar residues" evidence="8">
    <location>
        <begin position="840"/>
        <end position="854"/>
    </location>
</feature>
<dbReference type="PANTHER" id="PTHR47540:SF1">
    <property type="entry name" value="ACTIVATOR OF STRESS GENES 1-RELATED"/>
    <property type="match status" value="1"/>
</dbReference>
<evidence type="ECO:0000256" key="3">
    <source>
        <dbReference type="ARBA" id="ARBA00022833"/>
    </source>
</evidence>
<dbReference type="AlphaFoldDB" id="A0AAV9XJE8"/>
<keyword evidence="6" id="KW-0804">Transcription</keyword>
<feature type="region of interest" description="Disordered" evidence="8">
    <location>
        <begin position="824"/>
        <end position="854"/>
    </location>
</feature>
<evidence type="ECO:0000256" key="1">
    <source>
        <dbReference type="ARBA" id="ARBA00004123"/>
    </source>
</evidence>
<dbReference type="PANTHER" id="PTHR47540">
    <property type="entry name" value="THIAMINE REPRESSIBLE GENES REGULATORY PROTEIN THI5"/>
    <property type="match status" value="1"/>
</dbReference>
<dbReference type="GO" id="GO:0006351">
    <property type="term" value="P:DNA-templated transcription"/>
    <property type="evidence" value="ECO:0007669"/>
    <property type="project" value="InterPro"/>
</dbReference>
<proteinExistence type="predicted"/>
<dbReference type="EMBL" id="JAVHJO010000003">
    <property type="protein sequence ID" value="KAK6542213.1"/>
    <property type="molecule type" value="Genomic_DNA"/>
</dbReference>
<dbReference type="PROSITE" id="PS00463">
    <property type="entry name" value="ZN2_CY6_FUNGAL_1"/>
    <property type="match status" value="1"/>
</dbReference>
<dbReference type="GO" id="GO:0043565">
    <property type="term" value="F:sequence-specific DNA binding"/>
    <property type="evidence" value="ECO:0007669"/>
    <property type="project" value="TreeGrafter"/>
</dbReference>
<keyword evidence="12" id="KW-1185">Reference proteome</keyword>
<evidence type="ECO:0000256" key="6">
    <source>
        <dbReference type="ARBA" id="ARBA00023163"/>
    </source>
</evidence>
<keyword evidence="7" id="KW-0539">Nucleus</keyword>
<keyword evidence="9" id="KW-0812">Transmembrane</keyword>
<dbReference type="SMART" id="SM00906">
    <property type="entry name" value="Fungal_trans"/>
    <property type="match status" value="1"/>
</dbReference>
<sequence length="952" mass="105275">MADNDLERESDGSSLGDDPIGDNWDDSGTGPSTSAGVSTQGKGPSSTSSTNPMKPMPLQKRRRVTRACDTCRKKKIKCDGLQPCTHCSVYSYECTYDQPSNRRRNPTPQYIEALEGRLQRLDSFFKTVLPDIDLDQPSFEIETLPKIQNAIKKAVGKEQTSSSTSSVTPGHYQANEQEALLETMVEATGRLDLDETGRLDFHGHSSGFTYLSKLREQFGDLLGPEVGPTSLLKLRPFRPFPTQTRSNTGSPSSNYISDAVPLPPRDVAQELANSCLSEALLLFRFIHCPTFDNLVDRLYSRDFDDYGNEEHSFLPVFYLVLAIGCVFTRNPGKLGISNVLEEGAKYFTAGRKLTDITDCRDLTSLQGVLLMIVFLQSSAKLATCYGYMGIAVSASFRLGLHRKIPFPDPIEAEVRKRIFCTIQKMDISISAMIGLPRMIHEEDIDQEYPIEVEDQYITKEGVTPGILGEPNSISAANSHTRLIQILGKVIKKIYPIKGVQPSTREKRAGYMISYTTVREIEQDLEKWKEGLPSYLQRGDDSPSQYLRSQYLLQISLAHVRMMLYRPFIHYVAQPRDGRVRDERPFASAAACINTCREIVHLCQQMRDQDILTGAYWFLIYTAFFSVISLLYFVLENITHPDAPAVLRDATVGKDCIFSLKDSSMAGERCSLALKPLFDQIPNRLREGFGKFQTKKRARATSPSPLSASTQQQQAAGGFGGSGENSPARSHTFPVAASKSVAGSAMGRTPTSLPDAARRSSNESLMFKQEMVSPAHSADHGDTRHSLQQHLGGFTGMPDLNALMFPASNAFAYGSQAMMFDVPISGEGTNEPPFTRESRAGSRSGQQSYGTGSPSFDNVEVQLYGPLPPYVYSIENANQGFGAPAVTYSGMSIPVTAASGGDHSHMAFEPFHQPVADRGPKLNSQYPVNLDEFLKMGMNDEEWDPIFGNQRSH</sequence>
<feature type="domain" description="Zn(2)-C6 fungal-type" evidence="10">
    <location>
        <begin position="67"/>
        <end position="96"/>
    </location>
</feature>
<protein>
    <recommendedName>
        <fullName evidence="10">Zn(2)-C6 fungal-type domain-containing protein</fullName>
    </recommendedName>
</protein>
<name>A0AAV9XJE8_9PEZI</name>
<gene>
    <name evidence="11" type="ORF">TWF694_007971</name>
</gene>
<evidence type="ECO:0000313" key="11">
    <source>
        <dbReference type="EMBL" id="KAK6542213.1"/>
    </source>
</evidence>
<evidence type="ECO:0000256" key="5">
    <source>
        <dbReference type="ARBA" id="ARBA00023125"/>
    </source>
</evidence>
<organism evidence="11 12">
    <name type="scientific">Orbilia ellipsospora</name>
    <dbReference type="NCBI Taxonomy" id="2528407"/>
    <lineage>
        <taxon>Eukaryota</taxon>
        <taxon>Fungi</taxon>
        <taxon>Dikarya</taxon>
        <taxon>Ascomycota</taxon>
        <taxon>Pezizomycotina</taxon>
        <taxon>Orbiliomycetes</taxon>
        <taxon>Orbiliales</taxon>
        <taxon>Orbiliaceae</taxon>
        <taxon>Orbilia</taxon>
    </lineage>
</organism>
<dbReference type="CDD" id="cd00067">
    <property type="entry name" value="GAL4"/>
    <property type="match status" value="1"/>
</dbReference>
<feature type="region of interest" description="Disordered" evidence="8">
    <location>
        <begin position="237"/>
        <end position="257"/>
    </location>
</feature>
<dbReference type="GO" id="GO:0008270">
    <property type="term" value="F:zinc ion binding"/>
    <property type="evidence" value="ECO:0007669"/>
    <property type="project" value="InterPro"/>
</dbReference>
<dbReference type="CDD" id="cd12148">
    <property type="entry name" value="fungal_TF_MHR"/>
    <property type="match status" value="1"/>
</dbReference>
<evidence type="ECO:0000256" key="8">
    <source>
        <dbReference type="SAM" id="MobiDB-lite"/>
    </source>
</evidence>
<feature type="region of interest" description="Disordered" evidence="8">
    <location>
        <begin position="1"/>
        <end position="64"/>
    </location>
</feature>
<dbReference type="Proteomes" id="UP001365542">
    <property type="component" value="Unassembled WGS sequence"/>
</dbReference>
<dbReference type="InterPro" id="IPR001138">
    <property type="entry name" value="Zn2Cys6_DnaBD"/>
</dbReference>
<evidence type="ECO:0000256" key="7">
    <source>
        <dbReference type="ARBA" id="ARBA00023242"/>
    </source>
</evidence>
<feature type="compositionally biased region" description="Low complexity" evidence="8">
    <location>
        <begin position="699"/>
        <end position="715"/>
    </location>
</feature>
<keyword evidence="4" id="KW-0805">Transcription regulation</keyword>
<accession>A0AAV9XJE8</accession>
<dbReference type="InterPro" id="IPR051711">
    <property type="entry name" value="Stress_Response_Reg"/>
</dbReference>
<evidence type="ECO:0000259" key="10">
    <source>
        <dbReference type="PROSITE" id="PS50048"/>
    </source>
</evidence>
<dbReference type="SMART" id="SM00066">
    <property type="entry name" value="GAL4"/>
    <property type="match status" value="1"/>
</dbReference>
<feature type="region of interest" description="Disordered" evidence="8">
    <location>
        <begin position="691"/>
        <end position="759"/>
    </location>
</feature>
<keyword evidence="9" id="KW-0472">Membrane</keyword>
<evidence type="ECO:0000313" key="12">
    <source>
        <dbReference type="Proteomes" id="UP001365542"/>
    </source>
</evidence>
<dbReference type="SUPFAM" id="SSF57701">
    <property type="entry name" value="Zn2/Cys6 DNA-binding domain"/>
    <property type="match status" value="1"/>
</dbReference>
<dbReference type="Pfam" id="PF04082">
    <property type="entry name" value="Fungal_trans"/>
    <property type="match status" value="1"/>
</dbReference>
<reference evidence="11 12" key="1">
    <citation type="submission" date="2019-10" db="EMBL/GenBank/DDBJ databases">
        <authorList>
            <person name="Palmer J.M."/>
        </authorList>
    </citation>
    <scope>NUCLEOTIDE SEQUENCE [LARGE SCALE GENOMIC DNA]</scope>
    <source>
        <strain evidence="11 12">TWF694</strain>
    </source>
</reference>
<dbReference type="PROSITE" id="PS50048">
    <property type="entry name" value="ZN2_CY6_FUNGAL_2"/>
    <property type="match status" value="1"/>
</dbReference>
<keyword evidence="9" id="KW-1133">Transmembrane helix</keyword>
<dbReference type="GO" id="GO:0005634">
    <property type="term" value="C:nucleus"/>
    <property type="evidence" value="ECO:0007669"/>
    <property type="project" value="UniProtKB-SubCell"/>
</dbReference>
<dbReference type="Pfam" id="PF00172">
    <property type="entry name" value="Zn_clus"/>
    <property type="match status" value="1"/>
</dbReference>
<feature type="compositionally biased region" description="Polar residues" evidence="8">
    <location>
        <begin position="29"/>
        <end position="52"/>
    </location>
</feature>
<comment type="caution">
    <text evidence="11">The sequence shown here is derived from an EMBL/GenBank/DDBJ whole genome shotgun (WGS) entry which is preliminary data.</text>
</comment>
<dbReference type="InterPro" id="IPR036864">
    <property type="entry name" value="Zn2-C6_fun-type_DNA-bd_sf"/>
</dbReference>
<feature type="transmembrane region" description="Helical" evidence="9">
    <location>
        <begin position="614"/>
        <end position="634"/>
    </location>
</feature>
<comment type="subcellular location">
    <subcellularLocation>
        <location evidence="1">Nucleus</location>
    </subcellularLocation>
</comment>
<dbReference type="GO" id="GO:0000981">
    <property type="term" value="F:DNA-binding transcription factor activity, RNA polymerase II-specific"/>
    <property type="evidence" value="ECO:0007669"/>
    <property type="project" value="InterPro"/>
</dbReference>
<keyword evidence="2" id="KW-0479">Metal-binding</keyword>